<dbReference type="InterPro" id="IPR003770">
    <property type="entry name" value="MLTG-like"/>
</dbReference>
<keyword evidence="5 7" id="KW-0456">Lyase</keyword>
<feature type="transmembrane region" description="Helical" evidence="7">
    <location>
        <begin position="251"/>
        <end position="274"/>
    </location>
</feature>
<dbReference type="EMBL" id="JBHFAB010000003">
    <property type="protein sequence ID" value="MFC1415989.1"/>
    <property type="molecule type" value="Genomic_DNA"/>
</dbReference>
<evidence type="ECO:0000256" key="4">
    <source>
        <dbReference type="ARBA" id="ARBA00023136"/>
    </source>
</evidence>
<dbReference type="PANTHER" id="PTHR30518">
    <property type="entry name" value="ENDOLYTIC MUREIN TRANSGLYCOSYLASE"/>
    <property type="match status" value="1"/>
</dbReference>
<feature type="region of interest" description="Disordered" evidence="8">
    <location>
        <begin position="1"/>
        <end position="249"/>
    </location>
</feature>
<comment type="catalytic activity">
    <reaction evidence="7">
        <text>a peptidoglycan chain = a peptidoglycan chain with N-acetyl-1,6-anhydromuramyl-[peptide] at the reducing end + a peptidoglycan chain with N-acetylglucosamine at the non-reducing end.</text>
        <dbReference type="EC" id="4.2.2.29"/>
    </reaction>
</comment>
<protein>
    <recommendedName>
        <fullName evidence="7">Endolytic murein transglycosylase</fullName>
        <ecNumber evidence="7">4.2.2.29</ecNumber>
    </recommendedName>
    <alternativeName>
        <fullName evidence="7">Peptidoglycan lytic transglycosylase</fullName>
    </alternativeName>
    <alternativeName>
        <fullName evidence="7">Peptidoglycan polymerization terminase</fullName>
    </alternativeName>
</protein>
<evidence type="ECO:0000256" key="6">
    <source>
        <dbReference type="ARBA" id="ARBA00023316"/>
    </source>
</evidence>
<keyword evidence="3 7" id="KW-1133">Transmembrane helix</keyword>
<dbReference type="PANTHER" id="PTHR30518:SF2">
    <property type="entry name" value="ENDOLYTIC MUREIN TRANSGLYCOSYLASE"/>
    <property type="match status" value="1"/>
</dbReference>
<feature type="compositionally biased region" description="Pro residues" evidence="8">
    <location>
        <begin position="89"/>
        <end position="119"/>
    </location>
</feature>
<evidence type="ECO:0000313" key="10">
    <source>
        <dbReference type="Proteomes" id="UP001592531"/>
    </source>
</evidence>
<feature type="compositionally biased region" description="Basic residues" evidence="8">
    <location>
        <begin position="237"/>
        <end position="249"/>
    </location>
</feature>
<dbReference type="RefSeq" id="WP_380532705.1">
    <property type="nucleotide sequence ID" value="NZ_JBHFAB010000003.1"/>
</dbReference>
<proteinExistence type="inferred from homology"/>
<keyword evidence="6 7" id="KW-0961">Cell wall biogenesis/degradation</keyword>
<reference evidence="9 10" key="1">
    <citation type="submission" date="2024-09" db="EMBL/GenBank/DDBJ databases">
        <authorList>
            <person name="Lee S.D."/>
        </authorList>
    </citation>
    <scope>NUCLEOTIDE SEQUENCE [LARGE SCALE GENOMIC DNA]</scope>
    <source>
        <strain evidence="9 10">N8-3</strain>
    </source>
</reference>
<evidence type="ECO:0000256" key="8">
    <source>
        <dbReference type="SAM" id="MobiDB-lite"/>
    </source>
</evidence>
<evidence type="ECO:0000256" key="7">
    <source>
        <dbReference type="HAMAP-Rule" id="MF_02065"/>
    </source>
</evidence>
<feature type="compositionally biased region" description="Low complexity" evidence="8">
    <location>
        <begin position="120"/>
        <end position="130"/>
    </location>
</feature>
<comment type="subcellular location">
    <subcellularLocation>
        <location evidence="7">Cell membrane</location>
        <topology evidence="7">Single-pass membrane protein</topology>
    </subcellularLocation>
</comment>
<feature type="compositionally biased region" description="Pro residues" evidence="8">
    <location>
        <begin position="72"/>
        <end position="82"/>
    </location>
</feature>
<dbReference type="NCBIfam" id="TIGR00247">
    <property type="entry name" value="endolytic transglycosylase MltG"/>
    <property type="match status" value="1"/>
</dbReference>
<feature type="compositionally biased region" description="Basic and acidic residues" evidence="8">
    <location>
        <begin position="184"/>
        <end position="208"/>
    </location>
</feature>
<evidence type="ECO:0000256" key="5">
    <source>
        <dbReference type="ARBA" id="ARBA00023239"/>
    </source>
</evidence>
<dbReference type="Pfam" id="PF02618">
    <property type="entry name" value="YceG"/>
    <property type="match status" value="1"/>
</dbReference>
<gene>
    <name evidence="7 9" type="primary">mltG</name>
    <name evidence="9" type="ORF">ACEZDE_04965</name>
</gene>
<comment type="similarity">
    <text evidence="7">Belongs to the transglycosylase MltG family.</text>
</comment>
<comment type="caution">
    <text evidence="9">The sequence shown here is derived from an EMBL/GenBank/DDBJ whole genome shotgun (WGS) entry which is preliminary data.</text>
</comment>
<feature type="compositionally biased region" description="Low complexity" evidence="8">
    <location>
        <begin position="148"/>
        <end position="167"/>
    </location>
</feature>
<evidence type="ECO:0000256" key="3">
    <source>
        <dbReference type="ARBA" id="ARBA00022989"/>
    </source>
</evidence>
<evidence type="ECO:0000313" key="9">
    <source>
        <dbReference type="EMBL" id="MFC1415989.1"/>
    </source>
</evidence>
<name>A0ABV6VQG9_9ACTN</name>
<comment type="function">
    <text evidence="7">Functions as a peptidoglycan terminase that cleaves nascent peptidoglycan strands endolytically to terminate their elongation.</text>
</comment>
<keyword evidence="4 7" id="KW-0472">Membrane</keyword>
<dbReference type="EC" id="4.2.2.29" evidence="7"/>
<feature type="compositionally biased region" description="Pro residues" evidence="8">
    <location>
        <begin position="48"/>
        <end position="63"/>
    </location>
</feature>
<dbReference type="Proteomes" id="UP001592531">
    <property type="component" value="Unassembled WGS sequence"/>
</dbReference>
<feature type="site" description="Important for catalytic activity" evidence="7">
    <location>
        <position position="475"/>
    </location>
</feature>
<dbReference type="HAMAP" id="MF_02065">
    <property type="entry name" value="MltG"/>
    <property type="match status" value="1"/>
</dbReference>
<sequence length="605" mass="63678">MSDQGRGYGSEPWSQGQPRQGGPNPGYPQQPPYRGPQPGHPGGQQQPYPGPGQQPGGPGPQQQPYPGQQPGRPGPQQQPYPGPQQAYPGPQPGHPGPPQGYPGPQPGGPQPGHPGPPQGYPGHQGQPGYPHSGAWGGPQQPQDPYSSGQYPVVQQPQQPRPQARGPVLGPDGIDWEAEAAALEADVREPDQEPDHGEPPYQDPDHGTGEHPAVPGDDYEDEEYHPFLAAEDDSRSGERRRRQQGRTQRKRSGVACLGMSLLLLIVLGAGGYFGYGEYQKHFGPPADYKGMGTGSVSVVVKDGDVGTDIGNTLVQDGVVASTKAFVNAYNDNSKAISIQPGAYTLAKKMSAANAVAALVAANGGDALIIPEGLPAAKIYPMVDKKLGLSAGATAAAAKADVAKLGLPSYAHGNIEGFLWPARYSITKGMKPDDLLKEMVATAVGKFDSLGMDSGASAVKLKSGYQVLIEASILQAEGNNQADFGKIARVLYNRLNTNDTQGNLGLDTTLQYALKSTHFTYAQKNNDSAGGYNTYINKGLPPGPISNPGDAAVQAVLNPTPGNWAYFIAMTPSNTQFTETFAQFKVLVQQYCTAHKLGFDSTAGACV</sequence>
<organism evidence="9 10">
    <name type="scientific">Streptacidiphilus cavernicola</name>
    <dbReference type="NCBI Taxonomy" id="3342716"/>
    <lineage>
        <taxon>Bacteria</taxon>
        <taxon>Bacillati</taxon>
        <taxon>Actinomycetota</taxon>
        <taxon>Actinomycetes</taxon>
        <taxon>Kitasatosporales</taxon>
        <taxon>Streptomycetaceae</taxon>
        <taxon>Streptacidiphilus</taxon>
    </lineage>
</organism>
<accession>A0ABV6VQG9</accession>
<keyword evidence="1 7" id="KW-1003">Cell membrane</keyword>
<dbReference type="Gene3D" id="3.30.1490.480">
    <property type="entry name" value="Endolytic murein transglycosylase"/>
    <property type="match status" value="1"/>
</dbReference>
<keyword evidence="10" id="KW-1185">Reference proteome</keyword>
<keyword evidence="2 7" id="KW-0812">Transmembrane</keyword>
<feature type="compositionally biased region" description="Pro residues" evidence="8">
    <location>
        <begin position="25"/>
        <end position="39"/>
    </location>
</feature>
<evidence type="ECO:0000256" key="1">
    <source>
        <dbReference type="ARBA" id="ARBA00022475"/>
    </source>
</evidence>
<evidence type="ECO:0000256" key="2">
    <source>
        <dbReference type="ARBA" id="ARBA00022692"/>
    </source>
</evidence>